<reference evidence="4 5" key="1">
    <citation type="submission" date="2020-02" db="EMBL/GenBank/DDBJ databases">
        <title>Draft genome sequence of two Spirosoma agri KCTC 52727 and Spirosoma terrae KCTC 52035.</title>
        <authorList>
            <person name="Rojas J."/>
            <person name="Ambika Manirajan B."/>
            <person name="Suarez C."/>
            <person name="Ratering S."/>
            <person name="Schnell S."/>
        </authorList>
    </citation>
    <scope>NUCLEOTIDE SEQUENCE [LARGE SCALE GENOMIC DNA]</scope>
    <source>
        <strain evidence="4 5">KCTC 52035</strain>
    </source>
</reference>
<dbReference type="CDD" id="cd00063">
    <property type="entry name" value="FN3"/>
    <property type="match status" value="1"/>
</dbReference>
<dbReference type="Gene3D" id="3.80.10.10">
    <property type="entry name" value="Ribonuclease Inhibitor"/>
    <property type="match status" value="1"/>
</dbReference>
<keyword evidence="2" id="KW-0677">Repeat</keyword>
<keyword evidence="5" id="KW-1185">Reference proteome</keyword>
<evidence type="ECO:0000256" key="3">
    <source>
        <dbReference type="SAM" id="SignalP"/>
    </source>
</evidence>
<evidence type="ECO:0000313" key="5">
    <source>
        <dbReference type="Proteomes" id="UP000474175"/>
    </source>
</evidence>
<evidence type="ECO:0008006" key="6">
    <source>
        <dbReference type="Google" id="ProtNLM"/>
    </source>
</evidence>
<gene>
    <name evidence="4" type="ORF">GK108_21575</name>
</gene>
<dbReference type="PROSITE" id="PS51257">
    <property type="entry name" value="PROKAR_LIPOPROTEIN"/>
    <property type="match status" value="1"/>
</dbReference>
<dbReference type="RefSeq" id="WP_163952972.1">
    <property type="nucleotide sequence ID" value="NZ_JAAFZH010000011.1"/>
</dbReference>
<proteinExistence type="predicted"/>
<dbReference type="SUPFAM" id="SSF52058">
    <property type="entry name" value="L domain-like"/>
    <property type="match status" value="1"/>
</dbReference>
<feature type="signal peptide" evidence="3">
    <location>
        <begin position="1"/>
        <end position="21"/>
    </location>
</feature>
<evidence type="ECO:0000313" key="4">
    <source>
        <dbReference type="EMBL" id="NDU97488.1"/>
    </source>
</evidence>
<dbReference type="InterPro" id="IPR003961">
    <property type="entry name" value="FN3_dom"/>
</dbReference>
<dbReference type="PANTHER" id="PTHR47566">
    <property type="match status" value="1"/>
</dbReference>
<name>A0A6L9LG36_9BACT</name>
<dbReference type="InterPro" id="IPR032675">
    <property type="entry name" value="LRR_dom_sf"/>
</dbReference>
<organism evidence="4 5">
    <name type="scientific">Spirosoma terrae</name>
    <dbReference type="NCBI Taxonomy" id="1968276"/>
    <lineage>
        <taxon>Bacteria</taxon>
        <taxon>Pseudomonadati</taxon>
        <taxon>Bacteroidota</taxon>
        <taxon>Cytophagia</taxon>
        <taxon>Cytophagales</taxon>
        <taxon>Cytophagaceae</taxon>
        <taxon>Spirosoma</taxon>
    </lineage>
</organism>
<comment type="caution">
    <text evidence="4">The sequence shown here is derived from an EMBL/GenBank/DDBJ whole genome shotgun (WGS) entry which is preliminary data.</text>
</comment>
<dbReference type="PANTHER" id="PTHR47566:SF1">
    <property type="entry name" value="PROTEIN NUD1"/>
    <property type="match status" value="1"/>
</dbReference>
<evidence type="ECO:0000256" key="2">
    <source>
        <dbReference type="ARBA" id="ARBA00022737"/>
    </source>
</evidence>
<dbReference type="InterPro" id="IPR052574">
    <property type="entry name" value="CDIRP"/>
</dbReference>
<dbReference type="AlphaFoldDB" id="A0A6L9LG36"/>
<evidence type="ECO:0000256" key="1">
    <source>
        <dbReference type="ARBA" id="ARBA00022614"/>
    </source>
</evidence>
<dbReference type="EMBL" id="JAAFZH010000011">
    <property type="protein sequence ID" value="NDU97488.1"/>
    <property type="molecule type" value="Genomic_DNA"/>
</dbReference>
<keyword evidence="3" id="KW-0732">Signal</keyword>
<accession>A0A6L9LG36</accession>
<sequence>MSKLFTIAFLLVLFVSACSKNDDPQLNQPPAAFSVSVKQATGADDVVLSWTKAKDPDGDPVTYAVVWKDTLAKNLTDTTYTLKNVGYTATLSGTIVATDSKKATTTSVFSFTTGEYPYTPVPDVNFEKALIKLGIDDIQDGKVLTASAQKVVKLDLEFMSISSLQGIEAFSNLTELICIANGLTSLDVSKNKALTSLYCGSNPITSLDLSQNVSLLILQCSFNRLTSLDVSKNTALTHLIYNTDAVMPQEYYLKSLDVSKNLALISLACYGHGLTTLDVSRNTALTNLDCSNNNLSSLDVSRNRALTSLNCMYNRLTSLDLRNNNQLKAVSCNNNRIQTICVSDLSVVTKDWVKDNSATYQVCP</sequence>
<protein>
    <recommendedName>
        <fullName evidence="6">Fibronectin type-III domain-containing protein</fullName>
    </recommendedName>
</protein>
<keyword evidence="1" id="KW-0433">Leucine-rich repeat</keyword>
<feature type="chain" id="PRO_5026786842" description="Fibronectin type-III domain-containing protein" evidence="3">
    <location>
        <begin position="22"/>
        <end position="364"/>
    </location>
</feature>
<dbReference type="Proteomes" id="UP000474175">
    <property type="component" value="Unassembled WGS sequence"/>
</dbReference>
<dbReference type="GO" id="GO:0035591">
    <property type="term" value="F:signaling adaptor activity"/>
    <property type="evidence" value="ECO:0007669"/>
    <property type="project" value="TreeGrafter"/>
</dbReference>